<comment type="caution">
    <text evidence="9">Lacks conserved residue(s) required for the propagation of feature annotation.</text>
</comment>
<protein>
    <recommendedName>
        <fullName evidence="9">TRAP transporter small permease protein</fullName>
    </recommendedName>
</protein>
<dbReference type="RefSeq" id="WP_275685138.1">
    <property type="nucleotide sequence ID" value="NZ_JAJLJH010000011.1"/>
</dbReference>
<dbReference type="EMBL" id="JAJLJH010000011">
    <property type="protein sequence ID" value="MCK9689016.1"/>
    <property type="molecule type" value="Genomic_DNA"/>
</dbReference>
<evidence type="ECO:0000256" key="3">
    <source>
        <dbReference type="ARBA" id="ARBA00022475"/>
    </source>
</evidence>
<evidence type="ECO:0000256" key="5">
    <source>
        <dbReference type="ARBA" id="ARBA00022692"/>
    </source>
</evidence>
<reference evidence="11" key="1">
    <citation type="submission" date="2021-11" db="EMBL/GenBank/DDBJ databases">
        <title>BS-T2-15 a new species belonging to the Comamonadaceae family isolated from the soil of a French oak forest.</title>
        <authorList>
            <person name="Mieszkin S."/>
            <person name="Alain K."/>
        </authorList>
    </citation>
    <scope>NUCLEOTIDE SEQUENCE</scope>
    <source>
        <strain evidence="11">BS-T2-15</strain>
    </source>
</reference>
<dbReference type="InterPro" id="IPR055348">
    <property type="entry name" value="DctQ"/>
</dbReference>
<evidence type="ECO:0000259" key="10">
    <source>
        <dbReference type="Pfam" id="PF04290"/>
    </source>
</evidence>
<dbReference type="InterPro" id="IPR007387">
    <property type="entry name" value="TRAP_DctQ"/>
</dbReference>
<evidence type="ECO:0000256" key="7">
    <source>
        <dbReference type="ARBA" id="ARBA00023136"/>
    </source>
</evidence>
<comment type="caution">
    <text evidence="11">The sequence shown here is derived from an EMBL/GenBank/DDBJ whole genome shotgun (WGS) entry which is preliminary data.</text>
</comment>
<evidence type="ECO:0000256" key="1">
    <source>
        <dbReference type="ARBA" id="ARBA00004429"/>
    </source>
</evidence>
<evidence type="ECO:0000256" key="6">
    <source>
        <dbReference type="ARBA" id="ARBA00022989"/>
    </source>
</evidence>
<organism evidence="11 12">
    <name type="scientific">Scleromatobacter humisilvae</name>
    <dbReference type="NCBI Taxonomy" id="2897159"/>
    <lineage>
        <taxon>Bacteria</taxon>
        <taxon>Pseudomonadati</taxon>
        <taxon>Pseudomonadota</taxon>
        <taxon>Betaproteobacteria</taxon>
        <taxon>Burkholderiales</taxon>
        <taxon>Sphaerotilaceae</taxon>
        <taxon>Scleromatobacter</taxon>
    </lineage>
</organism>
<comment type="subcellular location">
    <subcellularLocation>
        <location evidence="1 9">Cell inner membrane</location>
        <topology evidence="1 9">Multi-pass membrane protein</topology>
    </subcellularLocation>
</comment>
<dbReference type="GO" id="GO:0022857">
    <property type="term" value="F:transmembrane transporter activity"/>
    <property type="evidence" value="ECO:0007669"/>
    <property type="project" value="UniProtKB-UniRule"/>
</dbReference>
<keyword evidence="12" id="KW-1185">Reference proteome</keyword>
<keyword evidence="7 9" id="KW-0472">Membrane</keyword>
<evidence type="ECO:0000256" key="4">
    <source>
        <dbReference type="ARBA" id="ARBA00022519"/>
    </source>
</evidence>
<dbReference type="PANTHER" id="PTHR35011:SF10">
    <property type="entry name" value="TRAP TRANSPORTER SMALL PERMEASE PROTEIN"/>
    <property type="match status" value="1"/>
</dbReference>
<evidence type="ECO:0000313" key="12">
    <source>
        <dbReference type="Proteomes" id="UP001139353"/>
    </source>
</evidence>
<comment type="subunit">
    <text evidence="9">The complex comprises the extracytoplasmic solute receptor protein and the two transmembrane proteins.</text>
</comment>
<accession>A0A9X1YSY8</accession>
<evidence type="ECO:0000256" key="9">
    <source>
        <dbReference type="RuleBase" id="RU369079"/>
    </source>
</evidence>
<dbReference type="GO" id="GO:0015740">
    <property type="term" value="P:C4-dicarboxylate transport"/>
    <property type="evidence" value="ECO:0007669"/>
    <property type="project" value="TreeGrafter"/>
</dbReference>
<keyword evidence="2 9" id="KW-0813">Transport</keyword>
<keyword evidence="4 9" id="KW-0997">Cell inner membrane</keyword>
<comment type="similarity">
    <text evidence="8 9">Belongs to the TRAP transporter small permease family.</text>
</comment>
<dbReference type="PANTHER" id="PTHR35011">
    <property type="entry name" value="2,3-DIKETO-L-GULONATE TRAP TRANSPORTER SMALL PERMEASE PROTEIN YIAM"/>
    <property type="match status" value="1"/>
</dbReference>
<dbReference type="AlphaFoldDB" id="A0A9X1YSY8"/>
<dbReference type="GO" id="GO:0005886">
    <property type="term" value="C:plasma membrane"/>
    <property type="evidence" value="ECO:0007669"/>
    <property type="project" value="UniProtKB-SubCell"/>
</dbReference>
<feature type="transmembrane region" description="Helical" evidence="9">
    <location>
        <begin position="117"/>
        <end position="140"/>
    </location>
</feature>
<dbReference type="Pfam" id="PF04290">
    <property type="entry name" value="DctQ"/>
    <property type="match status" value="1"/>
</dbReference>
<name>A0A9X1YSY8_9BURK</name>
<keyword evidence="3" id="KW-1003">Cell membrane</keyword>
<proteinExistence type="inferred from homology"/>
<dbReference type="Proteomes" id="UP001139353">
    <property type="component" value="Unassembled WGS sequence"/>
</dbReference>
<evidence type="ECO:0000313" key="11">
    <source>
        <dbReference type="EMBL" id="MCK9689016.1"/>
    </source>
</evidence>
<feature type="transmembrane region" description="Helical" evidence="9">
    <location>
        <begin position="34"/>
        <end position="54"/>
    </location>
</feature>
<evidence type="ECO:0000256" key="2">
    <source>
        <dbReference type="ARBA" id="ARBA00022448"/>
    </source>
</evidence>
<comment type="function">
    <text evidence="9">Part of the tripartite ATP-independent periplasmic (TRAP) transport system.</text>
</comment>
<feature type="domain" description="Tripartite ATP-independent periplasmic transporters DctQ component" evidence="10">
    <location>
        <begin position="12"/>
        <end position="139"/>
    </location>
</feature>
<feature type="transmembrane region" description="Helical" evidence="9">
    <location>
        <begin position="74"/>
        <end position="92"/>
    </location>
</feature>
<evidence type="ECO:0000256" key="8">
    <source>
        <dbReference type="ARBA" id="ARBA00038436"/>
    </source>
</evidence>
<gene>
    <name evidence="11" type="ORF">LPC04_25155</name>
</gene>
<sequence length="148" mass="16101">MVLGMIALLAAALILTSSVVTRYFLHASTDWQDEASVFCLVGATFLCSAFVQAIRGHVGIEAVSSLLPERVNRVRILLVDLGCLVFCVFFAWKSCTLLHEAWVEGQTTSSSWAPPLWIPYSLMSAGMILLSVQLAVQVVVSANKLGER</sequence>
<keyword evidence="5 9" id="KW-0812">Transmembrane</keyword>
<keyword evidence="6 9" id="KW-1133">Transmembrane helix</keyword>